<comment type="subcellular location">
    <subcellularLocation>
        <location evidence="1 10">Cell membrane</location>
        <topology evidence="1 10">Multi-pass membrane protein</topology>
    </subcellularLocation>
</comment>
<evidence type="ECO:0000256" key="6">
    <source>
        <dbReference type="ARBA" id="ARBA00022989"/>
    </source>
</evidence>
<evidence type="ECO:0000256" key="9">
    <source>
        <dbReference type="ARBA" id="ARBA00023224"/>
    </source>
</evidence>
<feature type="transmembrane region" description="Helical" evidence="10">
    <location>
        <begin position="358"/>
        <end position="382"/>
    </location>
</feature>
<comment type="similarity">
    <text evidence="10">Belongs to the insect chemoreceptor superfamily. Heteromeric odorant receptor channel (TC 1.A.69) family.</text>
</comment>
<dbReference type="EMBL" id="ML158563">
    <property type="protein sequence ID" value="THK32878.1"/>
    <property type="molecule type" value="Genomic_DNA"/>
</dbReference>
<keyword evidence="6 10" id="KW-1133">Transmembrane helix</keyword>
<evidence type="ECO:0000256" key="8">
    <source>
        <dbReference type="ARBA" id="ARBA00023170"/>
    </source>
</evidence>
<feature type="transmembrane region" description="Helical" evidence="10">
    <location>
        <begin position="70"/>
        <end position="89"/>
    </location>
</feature>
<keyword evidence="9 10" id="KW-0807">Transducer</keyword>
<evidence type="ECO:0000256" key="2">
    <source>
        <dbReference type="ARBA" id="ARBA00022475"/>
    </source>
</evidence>
<dbReference type="OrthoDB" id="7548151at2759"/>
<keyword evidence="7 10" id="KW-0472">Membrane</keyword>
<keyword evidence="2" id="KW-1003">Cell membrane</keyword>
<dbReference type="Proteomes" id="UP000297026">
    <property type="component" value="Unassembled WGS sequence"/>
</dbReference>
<comment type="caution">
    <text evidence="10">Lacks conserved residue(s) required for the propagation of feature annotation.</text>
</comment>
<dbReference type="PANTHER" id="PTHR21137:SF35">
    <property type="entry name" value="ODORANT RECEPTOR 19A-RELATED"/>
    <property type="match status" value="1"/>
</dbReference>
<dbReference type="GO" id="GO:0007165">
    <property type="term" value="P:signal transduction"/>
    <property type="evidence" value="ECO:0007669"/>
    <property type="project" value="UniProtKB-KW"/>
</dbReference>
<sequence>MKDIELREYQILTNSIKFWLLFVGIWPISKPRIVYRVIPIFAISCNIILSIALFRFAIAHISSMSLMVKGVSLGTSFASIAFKILVFTLSREGITKIFTIIHNYHEESLADQNLRHLALEKVSGFRRLSWILCFLVACGAVSYCIAPIIFIIIQRRHHLQSIKYILPLPAFYPWVISPGGVLYKVTYVFEVYNLMCLLFTTCGVDSLFGYYILHITGQLRVLGYQITHLNRSDDSHQCLRRFVDKFEVLKECCEDLQTIYGPVILWQIITNSVIICTVLFQISQETSISIPKYILIMGYSGSKIMQTYIYASAGTALSTESEALTESVYFSDWPGGGTQRFRTSILIMLAQKPLQITAAHFVVVSNDIFIMTLNTAVSYFFLLKTFEEKQS</sequence>
<dbReference type="Pfam" id="PF02949">
    <property type="entry name" value="7tm_6"/>
    <property type="match status" value="1"/>
</dbReference>
<keyword evidence="12" id="KW-1185">Reference proteome</keyword>
<dbReference type="GO" id="GO:0004984">
    <property type="term" value="F:olfactory receptor activity"/>
    <property type="evidence" value="ECO:0007669"/>
    <property type="project" value="InterPro"/>
</dbReference>
<evidence type="ECO:0000256" key="10">
    <source>
        <dbReference type="RuleBase" id="RU351113"/>
    </source>
</evidence>
<dbReference type="PANTHER" id="PTHR21137">
    <property type="entry name" value="ODORANT RECEPTOR"/>
    <property type="match status" value="1"/>
</dbReference>
<keyword evidence="3 10" id="KW-0716">Sensory transduction</keyword>
<dbReference type="GO" id="GO:0005549">
    <property type="term" value="F:odorant binding"/>
    <property type="evidence" value="ECO:0007669"/>
    <property type="project" value="InterPro"/>
</dbReference>
<proteinExistence type="inferred from homology"/>
<evidence type="ECO:0000256" key="1">
    <source>
        <dbReference type="ARBA" id="ARBA00004651"/>
    </source>
</evidence>
<dbReference type="AlphaFoldDB" id="A0A4E0RMA8"/>
<dbReference type="GO" id="GO:0005886">
    <property type="term" value="C:plasma membrane"/>
    <property type="evidence" value="ECO:0007669"/>
    <property type="project" value="UniProtKB-SubCell"/>
</dbReference>
<gene>
    <name evidence="11" type="primary">Or176</name>
    <name evidence="11" type="ORF">DALL_DALL000049</name>
</gene>
<feature type="transmembrane region" description="Helical" evidence="10">
    <location>
        <begin position="128"/>
        <end position="153"/>
    </location>
</feature>
<keyword evidence="5 10" id="KW-0552">Olfaction</keyword>
<reference evidence="11" key="1">
    <citation type="submission" date="2019-02" db="EMBL/GenBank/DDBJ databases">
        <title>Genome of the parasitoid wasp Diachasma alloeum, an emerging model for ecological speciation and transitions to asexual reproduction.</title>
        <authorList>
            <person name="Robertson H.M."/>
            <person name="Walden K.K."/>
            <person name="Tvedte E.S."/>
            <person name="Hood G.R."/>
            <person name="Feder J.L."/>
            <person name="Forbes A.A."/>
            <person name="Logsdon J.M."/>
            <person name="Mcelroy K.E."/>
        </authorList>
    </citation>
    <scope>NUCLEOTIDE SEQUENCE [LARGE SCALE GENOMIC DNA]</scope>
    <source>
        <strain evidence="11">Michigan</strain>
    </source>
</reference>
<dbReference type="InterPro" id="IPR004117">
    <property type="entry name" value="7tm6_olfct_rcpt"/>
</dbReference>
<feature type="transmembrane region" description="Helical" evidence="10">
    <location>
        <begin position="35"/>
        <end position="58"/>
    </location>
</feature>
<accession>A0A4E0RMA8</accession>
<evidence type="ECO:0000256" key="5">
    <source>
        <dbReference type="ARBA" id="ARBA00022725"/>
    </source>
</evidence>
<keyword evidence="8 10" id="KW-0675">Receptor</keyword>
<name>A0A4E0RMA8_9HYME</name>
<evidence type="ECO:0000313" key="11">
    <source>
        <dbReference type="EMBL" id="THK32878.1"/>
    </source>
</evidence>
<keyword evidence="4 10" id="KW-0812">Transmembrane</keyword>
<evidence type="ECO:0000256" key="3">
    <source>
        <dbReference type="ARBA" id="ARBA00022606"/>
    </source>
</evidence>
<evidence type="ECO:0000313" key="12">
    <source>
        <dbReference type="Proteomes" id="UP000297026"/>
    </source>
</evidence>
<evidence type="ECO:0000256" key="7">
    <source>
        <dbReference type="ARBA" id="ARBA00023136"/>
    </source>
</evidence>
<protein>
    <recommendedName>
        <fullName evidence="10">Odorant receptor</fullName>
    </recommendedName>
</protein>
<evidence type="ECO:0000256" key="4">
    <source>
        <dbReference type="ARBA" id="ARBA00022692"/>
    </source>
</evidence>
<feature type="transmembrane region" description="Helical" evidence="10">
    <location>
        <begin position="191"/>
        <end position="213"/>
    </location>
</feature>
<organism evidence="11 12">
    <name type="scientific">Diachasma alloeum</name>
    <dbReference type="NCBI Taxonomy" id="454923"/>
    <lineage>
        <taxon>Eukaryota</taxon>
        <taxon>Metazoa</taxon>
        <taxon>Ecdysozoa</taxon>
        <taxon>Arthropoda</taxon>
        <taxon>Hexapoda</taxon>
        <taxon>Insecta</taxon>
        <taxon>Pterygota</taxon>
        <taxon>Neoptera</taxon>
        <taxon>Endopterygota</taxon>
        <taxon>Hymenoptera</taxon>
        <taxon>Apocrita</taxon>
        <taxon>Ichneumonoidea</taxon>
        <taxon>Braconidae</taxon>
        <taxon>Opiinae</taxon>
        <taxon>Diachasma</taxon>
    </lineage>
</organism>